<evidence type="ECO:0000256" key="1">
    <source>
        <dbReference type="SAM" id="SignalP"/>
    </source>
</evidence>
<accession>A0ABX6P835</accession>
<keyword evidence="3" id="KW-1185">Reference proteome</keyword>
<dbReference type="Proteomes" id="UP000500826">
    <property type="component" value="Chromosome"/>
</dbReference>
<protein>
    <recommendedName>
        <fullName evidence="4">Copper-binding protein</fullName>
    </recommendedName>
</protein>
<dbReference type="EMBL" id="CP053418">
    <property type="protein sequence ID" value="QJW85281.1"/>
    <property type="molecule type" value="Genomic_DNA"/>
</dbReference>
<dbReference type="Gene3D" id="2.40.50.320">
    <property type="entry name" value="Copper binding periplasmic protein CusF"/>
    <property type="match status" value="1"/>
</dbReference>
<sequence length="120" mass="13052">MKSTFVLSAVIHLVIAAYAPSVAYAAGAAEASATPADVYTRAIVRSISKNDQKHLYIRLKLLPGAKLPFSTLTYRVIDERLVAGLREGDSVAFKAERVDGENVLKAIQAATPCERFRECK</sequence>
<dbReference type="Pfam" id="PF11604">
    <property type="entry name" value="CusF_Ec"/>
    <property type="match status" value="1"/>
</dbReference>
<evidence type="ECO:0008006" key="4">
    <source>
        <dbReference type="Google" id="ProtNLM"/>
    </source>
</evidence>
<gene>
    <name evidence="2" type="ORF">HK414_23480</name>
</gene>
<dbReference type="InterPro" id="IPR021647">
    <property type="entry name" value="CusF_Ec"/>
</dbReference>
<keyword evidence="1" id="KW-0732">Signal</keyword>
<dbReference type="InterPro" id="IPR042230">
    <property type="entry name" value="CusF_sf"/>
</dbReference>
<feature type="signal peptide" evidence="1">
    <location>
        <begin position="1"/>
        <end position="25"/>
    </location>
</feature>
<reference evidence="2 3" key="1">
    <citation type="submission" date="2020-05" db="EMBL/GenBank/DDBJ databases">
        <title>Ramlibacter rhizophilus sp. nov., isolated from rhizosphere soil of national flower Mugunghwa from South Korea.</title>
        <authorList>
            <person name="Zheng-Fei Y."/>
            <person name="Huan T."/>
        </authorList>
    </citation>
    <scope>NUCLEOTIDE SEQUENCE [LARGE SCALE GENOMIC DNA]</scope>
    <source>
        <strain evidence="2 3">H242</strain>
    </source>
</reference>
<proteinExistence type="predicted"/>
<evidence type="ECO:0000313" key="2">
    <source>
        <dbReference type="EMBL" id="QJW85281.1"/>
    </source>
</evidence>
<name>A0ABX6P835_9BURK</name>
<organism evidence="2 3">
    <name type="scientific">Ramlibacter terrae</name>
    <dbReference type="NCBI Taxonomy" id="2732511"/>
    <lineage>
        <taxon>Bacteria</taxon>
        <taxon>Pseudomonadati</taxon>
        <taxon>Pseudomonadota</taxon>
        <taxon>Betaproteobacteria</taxon>
        <taxon>Burkholderiales</taxon>
        <taxon>Comamonadaceae</taxon>
        <taxon>Ramlibacter</taxon>
    </lineage>
</organism>
<feature type="chain" id="PRO_5047506280" description="Copper-binding protein" evidence="1">
    <location>
        <begin position="26"/>
        <end position="120"/>
    </location>
</feature>
<evidence type="ECO:0000313" key="3">
    <source>
        <dbReference type="Proteomes" id="UP000500826"/>
    </source>
</evidence>